<sequence>MKIGIIAAEYIIYIIFMDFWKIIKNFRVDLTEVVHNNLLKRLSSINLSEGVMNVLILQCCVFFFVSVYTRTYQNNASISNFGGGFRYQNESSWCIGRSFFEFPNIILKDVVKLYYENIKDKNINYLKHKDNFKKYK</sequence>
<keyword evidence="1" id="KW-1133">Transmembrane helix</keyword>
<accession>A0A6G0YJ00</accession>
<evidence type="ECO:0000313" key="2">
    <source>
        <dbReference type="EMBL" id="KAF0756921.1"/>
    </source>
</evidence>
<name>A0A6G0YJ00_APHCR</name>
<dbReference type="Proteomes" id="UP000478052">
    <property type="component" value="Unassembled WGS sequence"/>
</dbReference>
<keyword evidence="3" id="KW-1185">Reference proteome</keyword>
<evidence type="ECO:0000313" key="3">
    <source>
        <dbReference type="Proteomes" id="UP000478052"/>
    </source>
</evidence>
<dbReference type="EMBL" id="VUJU01003723">
    <property type="protein sequence ID" value="KAF0756921.1"/>
    <property type="molecule type" value="Genomic_DNA"/>
</dbReference>
<protein>
    <submittedName>
        <fullName evidence="2">Uncharacterized protein</fullName>
    </submittedName>
</protein>
<proteinExistence type="predicted"/>
<dbReference type="AlphaFoldDB" id="A0A6G0YJ00"/>
<reference evidence="2 3" key="1">
    <citation type="submission" date="2019-08" db="EMBL/GenBank/DDBJ databases">
        <title>Whole genome of Aphis craccivora.</title>
        <authorList>
            <person name="Voronova N.V."/>
            <person name="Shulinski R.S."/>
            <person name="Bandarenka Y.V."/>
            <person name="Zhorov D.G."/>
            <person name="Warner D."/>
        </authorList>
    </citation>
    <scope>NUCLEOTIDE SEQUENCE [LARGE SCALE GENOMIC DNA]</scope>
    <source>
        <strain evidence="2">180601</strain>
        <tissue evidence="2">Whole Body</tissue>
    </source>
</reference>
<keyword evidence="1" id="KW-0472">Membrane</keyword>
<feature type="transmembrane region" description="Helical" evidence="1">
    <location>
        <begin position="50"/>
        <end position="69"/>
    </location>
</feature>
<comment type="caution">
    <text evidence="2">The sequence shown here is derived from an EMBL/GenBank/DDBJ whole genome shotgun (WGS) entry which is preliminary data.</text>
</comment>
<gene>
    <name evidence="2" type="ORF">FWK35_00014603</name>
</gene>
<evidence type="ECO:0000256" key="1">
    <source>
        <dbReference type="SAM" id="Phobius"/>
    </source>
</evidence>
<keyword evidence="1" id="KW-0812">Transmembrane</keyword>
<organism evidence="2 3">
    <name type="scientific">Aphis craccivora</name>
    <name type="common">Cowpea aphid</name>
    <dbReference type="NCBI Taxonomy" id="307492"/>
    <lineage>
        <taxon>Eukaryota</taxon>
        <taxon>Metazoa</taxon>
        <taxon>Ecdysozoa</taxon>
        <taxon>Arthropoda</taxon>
        <taxon>Hexapoda</taxon>
        <taxon>Insecta</taxon>
        <taxon>Pterygota</taxon>
        <taxon>Neoptera</taxon>
        <taxon>Paraneoptera</taxon>
        <taxon>Hemiptera</taxon>
        <taxon>Sternorrhyncha</taxon>
        <taxon>Aphidomorpha</taxon>
        <taxon>Aphidoidea</taxon>
        <taxon>Aphididae</taxon>
        <taxon>Aphidini</taxon>
        <taxon>Aphis</taxon>
        <taxon>Aphis</taxon>
    </lineage>
</organism>